<proteinExistence type="predicted"/>
<dbReference type="GO" id="GO:0006508">
    <property type="term" value="P:proteolysis"/>
    <property type="evidence" value="ECO:0007669"/>
    <property type="project" value="UniProtKB-KW"/>
</dbReference>
<dbReference type="SUPFAM" id="SSF52096">
    <property type="entry name" value="ClpP/crotonase"/>
    <property type="match status" value="1"/>
</dbReference>
<dbReference type="InterPro" id="IPR029045">
    <property type="entry name" value="ClpP/crotonase-like_dom_sf"/>
</dbReference>
<evidence type="ECO:0000313" key="2">
    <source>
        <dbReference type="EMBL" id="MCR1898094.1"/>
    </source>
</evidence>
<dbReference type="RefSeq" id="WP_257529553.1">
    <property type="nucleotide sequence ID" value="NZ_JANKAS010000002.1"/>
</dbReference>
<sequence length="238" mass="26100">MKEKIKEDINNNKEESSNKSDQTIESIEKLGQLNIPTFKSNIQNIVIIGQIEGHMVSPPQNKTTKYEHIIPQLLGIDENPDIDGLLLLLNTMGGDVEAGLAISELISSLSKPSVSIVLGGGHSIGVPLSVSTDYSFIVPTATMTIHPIRMSGLVIGVPQTFAYFNKMQERVVKFIARNSSMTEEKFRNLMLNTGELANDIGTILIGKEAVQYGLIDEVGGLAQAREKLQELIRLNKKD</sequence>
<feature type="compositionally biased region" description="Basic and acidic residues" evidence="1">
    <location>
        <begin position="1"/>
        <end position="18"/>
    </location>
</feature>
<gene>
    <name evidence="2" type="ORF">NSA47_03720</name>
</gene>
<dbReference type="GO" id="GO:0008233">
    <property type="term" value="F:peptidase activity"/>
    <property type="evidence" value="ECO:0007669"/>
    <property type="project" value="UniProtKB-KW"/>
</dbReference>
<dbReference type="AlphaFoldDB" id="A0AAE3L283"/>
<accession>A0AAE3L283</accession>
<keyword evidence="2" id="KW-0378">Hydrolase</keyword>
<dbReference type="Pfam" id="PF00574">
    <property type="entry name" value="CLP_protease"/>
    <property type="match status" value="1"/>
</dbReference>
<evidence type="ECO:0000313" key="3">
    <source>
        <dbReference type="Proteomes" id="UP001205748"/>
    </source>
</evidence>
<keyword evidence="2" id="KW-0645">Protease</keyword>
<protein>
    <submittedName>
        <fullName evidence="2">ATP-dependent Clp protease proteolytic subunit</fullName>
    </submittedName>
</protein>
<evidence type="ECO:0000256" key="1">
    <source>
        <dbReference type="SAM" id="MobiDB-lite"/>
    </source>
</evidence>
<keyword evidence="3" id="KW-1185">Reference proteome</keyword>
<dbReference type="EMBL" id="JANKAS010000002">
    <property type="protein sequence ID" value="MCR1898094.1"/>
    <property type="molecule type" value="Genomic_DNA"/>
</dbReference>
<dbReference type="InterPro" id="IPR023562">
    <property type="entry name" value="ClpP/TepA"/>
</dbReference>
<comment type="caution">
    <text evidence="2">The sequence shown here is derived from an EMBL/GenBank/DDBJ whole genome shotgun (WGS) entry which is preliminary data.</text>
</comment>
<feature type="region of interest" description="Disordered" evidence="1">
    <location>
        <begin position="1"/>
        <end position="22"/>
    </location>
</feature>
<dbReference type="Proteomes" id="UP001205748">
    <property type="component" value="Unassembled WGS sequence"/>
</dbReference>
<reference evidence="2" key="1">
    <citation type="submission" date="2022-07" db="EMBL/GenBank/DDBJ databases">
        <title>Enhanced cultured diversity of the mouse gut microbiota enables custom-made synthetic communities.</title>
        <authorList>
            <person name="Afrizal A."/>
        </authorList>
    </citation>
    <scope>NUCLEOTIDE SEQUENCE</scope>
    <source>
        <strain evidence="2">DSM 28593</strain>
    </source>
</reference>
<organism evidence="2 3">
    <name type="scientific">Irregularibacter muris</name>
    <dbReference type="NCBI Taxonomy" id="1796619"/>
    <lineage>
        <taxon>Bacteria</taxon>
        <taxon>Bacillati</taxon>
        <taxon>Bacillota</taxon>
        <taxon>Clostridia</taxon>
        <taxon>Eubacteriales</taxon>
        <taxon>Eubacteriaceae</taxon>
        <taxon>Irregularibacter</taxon>
    </lineage>
</organism>
<dbReference type="Gene3D" id="3.90.226.10">
    <property type="entry name" value="2-enoyl-CoA Hydratase, Chain A, domain 1"/>
    <property type="match status" value="1"/>
</dbReference>
<name>A0AAE3L283_9FIRM</name>